<dbReference type="SUPFAM" id="SSF52540">
    <property type="entry name" value="P-loop containing nucleoside triphosphate hydrolases"/>
    <property type="match status" value="1"/>
</dbReference>
<dbReference type="Gene3D" id="1.25.40.10">
    <property type="entry name" value="Tetratricopeptide repeat domain"/>
    <property type="match status" value="1"/>
</dbReference>
<dbReference type="Pfam" id="PF13424">
    <property type="entry name" value="TPR_12"/>
    <property type="match status" value="1"/>
</dbReference>
<dbReference type="PANTHER" id="PTHR46082:SF6">
    <property type="entry name" value="AAA+ ATPASE DOMAIN-CONTAINING PROTEIN-RELATED"/>
    <property type="match status" value="1"/>
</dbReference>
<dbReference type="Gene3D" id="3.40.50.300">
    <property type="entry name" value="P-loop containing nucleotide triphosphate hydrolases"/>
    <property type="match status" value="1"/>
</dbReference>
<reference evidence="2" key="1">
    <citation type="journal article" date="2020" name="Stud. Mycol.">
        <title>101 Dothideomycetes genomes: a test case for predicting lifestyles and emergence of pathogens.</title>
        <authorList>
            <person name="Haridas S."/>
            <person name="Albert R."/>
            <person name="Binder M."/>
            <person name="Bloem J."/>
            <person name="Labutti K."/>
            <person name="Salamov A."/>
            <person name="Andreopoulos B."/>
            <person name="Baker S."/>
            <person name="Barry K."/>
            <person name="Bills G."/>
            <person name="Bluhm B."/>
            <person name="Cannon C."/>
            <person name="Castanera R."/>
            <person name="Culley D."/>
            <person name="Daum C."/>
            <person name="Ezra D."/>
            <person name="Gonzalez J."/>
            <person name="Henrissat B."/>
            <person name="Kuo A."/>
            <person name="Liang C."/>
            <person name="Lipzen A."/>
            <person name="Lutzoni F."/>
            <person name="Magnuson J."/>
            <person name="Mondo S."/>
            <person name="Nolan M."/>
            <person name="Ohm R."/>
            <person name="Pangilinan J."/>
            <person name="Park H.-J."/>
            <person name="Ramirez L."/>
            <person name="Alfaro M."/>
            <person name="Sun H."/>
            <person name="Tritt A."/>
            <person name="Yoshinaga Y."/>
            <person name="Zwiers L.-H."/>
            <person name="Turgeon B."/>
            <person name="Goodwin S."/>
            <person name="Spatafora J."/>
            <person name="Crous P."/>
            <person name="Grigoriev I."/>
        </authorList>
    </citation>
    <scope>NUCLEOTIDE SEQUENCE</scope>
    <source>
        <strain evidence="2">CBS 107.79</strain>
    </source>
</reference>
<dbReference type="PANTHER" id="PTHR46082">
    <property type="entry name" value="ATP/GTP-BINDING PROTEIN-RELATED"/>
    <property type="match status" value="1"/>
</dbReference>
<dbReference type="Proteomes" id="UP000800036">
    <property type="component" value="Unassembled WGS sequence"/>
</dbReference>
<dbReference type="InterPro" id="IPR053137">
    <property type="entry name" value="NLR-like"/>
</dbReference>
<dbReference type="EMBL" id="ML976680">
    <property type="protein sequence ID" value="KAF1973481.1"/>
    <property type="molecule type" value="Genomic_DNA"/>
</dbReference>
<feature type="domain" description="DUF7779" evidence="1">
    <location>
        <begin position="211"/>
        <end position="283"/>
    </location>
</feature>
<dbReference type="SUPFAM" id="SSF48452">
    <property type="entry name" value="TPR-like"/>
    <property type="match status" value="1"/>
</dbReference>
<sequence length="413" mass="46369">QGYRRIAEATKMDGWDDPKADVLRLVRSWLCDESNGRWLMVVDNADDASIFFQGVSPTGTASSPDPTPAELLSDFLPQSPNGSILVTSRSRDAAYKLTGAHFSNVEVKPMDKDAALALLQKKLGYIDSEDEAVQLIQDLDAMPLALTQAAAFIKKRAPPMSVSRYVDEVRRSESDRARLLDQDVGDSRRDGRASNSIIATWHISFKYIRTQTPNAARLRSLMSLFDRQGIPESLLHDWYVGQDDKGADFDDDIYVLTSFSLVEMGADGSEFGMHRLVQFSTKKWLELNSELEEWKTTYVLLMDENYPVGRHENWPVCQKLFPHAGVVLNSQPEDKEARKAWASVLFKSAWYASEMEQYSKAHEMDSGALRARETVLGSEHADTLNSLNSLGLVVRQLGRYDEAEAIHKKALEA</sequence>
<evidence type="ECO:0000259" key="1">
    <source>
        <dbReference type="Pfam" id="PF25000"/>
    </source>
</evidence>
<dbReference type="Pfam" id="PF25000">
    <property type="entry name" value="DUF7779"/>
    <property type="match status" value="1"/>
</dbReference>
<protein>
    <recommendedName>
        <fullName evidence="1">DUF7779 domain-containing protein</fullName>
    </recommendedName>
</protein>
<dbReference type="AlphaFoldDB" id="A0A6A5V8F0"/>
<keyword evidence="3" id="KW-1185">Reference proteome</keyword>
<evidence type="ECO:0000313" key="3">
    <source>
        <dbReference type="Proteomes" id="UP000800036"/>
    </source>
</evidence>
<gene>
    <name evidence="2" type="ORF">BU23DRAFT_464649</name>
</gene>
<dbReference type="InterPro" id="IPR011990">
    <property type="entry name" value="TPR-like_helical_dom_sf"/>
</dbReference>
<dbReference type="OrthoDB" id="20872at2759"/>
<name>A0A6A5V8F0_9PLEO</name>
<organism evidence="2 3">
    <name type="scientific">Bimuria novae-zelandiae CBS 107.79</name>
    <dbReference type="NCBI Taxonomy" id="1447943"/>
    <lineage>
        <taxon>Eukaryota</taxon>
        <taxon>Fungi</taxon>
        <taxon>Dikarya</taxon>
        <taxon>Ascomycota</taxon>
        <taxon>Pezizomycotina</taxon>
        <taxon>Dothideomycetes</taxon>
        <taxon>Pleosporomycetidae</taxon>
        <taxon>Pleosporales</taxon>
        <taxon>Massarineae</taxon>
        <taxon>Didymosphaeriaceae</taxon>
        <taxon>Bimuria</taxon>
    </lineage>
</organism>
<dbReference type="InterPro" id="IPR027417">
    <property type="entry name" value="P-loop_NTPase"/>
</dbReference>
<evidence type="ECO:0000313" key="2">
    <source>
        <dbReference type="EMBL" id="KAF1973481.1"/>
    </source>
</evidence>
<accession>A0A6A5V8F0</accession>
<proteinExistence type="predicted"/>
<feature type="non-terminal residue" evidence="2">
    <location>
        <position position="1"/>
    </location>
</feature>
<dbReference type="PROSITE" id="PS50293">
    <property type="entry name" value="TPR_REGION"/>
    <property type="match status" value="1"/>
</dbReference>
<dbReference type="InterPro" id="IPR056681">
    <property type="entry name" value="DUF7779"/>
</dbReference>